<dbReference type="InterPro" id="IPR050109">
    <property type="entry name" value="HTH-type_TetR-like_transc_reg"/>
</dbReference>
<accession>A0A919T3L1</accession>
<dbReference type="AlphaFoldDB" id="A0A919T3L1"/>
<feature type="DNA-binding region" description="H-T-H motif" evidence="4">
    <location>
        <begin position="27"/>
        <end position="46"/>
    </location>
</feature>
<sequence length="191" mass="19949">MVTAAGKQRFLDAAIRLFARHSVAGTSLQMIGDELGVTKAAVHHHFRSRQELLLAVIEPVCAELLETVEAAEALRGRHARAERALTGFVDVVLGHRELLPVLTGDPGATELLGSHPGLAAVTGRMIGLLAAADPGPGPGGRIRADIVLSGIACAAAPGRNDVAPDNLRTHVVDAGRRTLGLRTPRPGRTTP</sequence>
<dbReference type="Gene3D" id="1.10.357.10">
    <property type="entry name" value="Tetracycline Repressor, domain 2"/>
    <property type="match status" value="1"/>
</dbReference>
<evidence type="ECO:0000259" key="5">
    <source>
        <dbReference type="PROSITE" id="PS50977"/>
    </source>
</evidence>
<dbReference type="Proteomes" id="UP000680865">
    <property type="component" value="Unassembled WGS sequence"/>
</dbReference>
<dbReference type="PANTHER" id="PTHR30055:SF234">
    <property type="entry name" value="HTH-TYPE TRANSCRIPTIONAL REGULATOR BETI"/>
    <property type="match status" value="1"/>
</dbReference>
<protein>
    <submittedName>
        <fullName evidence="6">TetR family transcriptional regulator</fullName>
    </submittedName>
</protein>
<evidence type="ECO:0000256" key="1">
    <source>
        <dbReference type="ARBA" id="ARBA00023015"/>
    </source>
</evidence>
<dbReference type="GO" id="GO:0003700">
    <property type="term" value="F:DNA-binding transcription factor activity"/>
    <property type="evidence" value="ECO:0007669"/>
    <property type="project" value="TreeGrafter"/>
</dbReference>
<keyword evidence="2 4" id="KW-0238">DNA-binding</keyword>
<evidence type="ECO:0000256" key="3">
    <source>
        <dbReference type="ARBA" id="ARBA00023163"/>
    </source>
</evidence>
<dbReference type="RefSeq" id="WP_213003768.1">
    <property type="nucleotide sequence ID" value="NZ_BAAATW010000002.1"/>
</dbReference>
<name>A0A919T3L1_9ACTN</name>
<keyword evidence="1" id="KW-0805">Transcription regulation</keyword>
<dbReference type="InterPro" id="IPR001647">
    <property type="entry name" value="HTH_TetR"/>
</dbReference>
<evidence type="ECO:0000256" key="2">
    <source>
        <dbReference type="ARBA" id="ARBA00023125"/>
    </source>
</evidence>
<dbReference type="PRINTS" id="PR00455">
    <property type="entry name" value="HTHTETR"/>
</dbReference>
<proteinExistence type="predicted"/>
<evidence type="ECO:0000313" key="7">
    <source>
        <dbReference type="Proteomes" id="UP000680865"/>
    </source>
</evidence>
<dbReference type="PROSITE" id="PS50977">
    <property type="entry name" value="HTH_TETR_2"/>
    <property type="match status" value="1"/>
</dbReference>
<comment type="caution">
    <text evidence="6">The sequence shown here is derived from an EMBL/GenBank/DDBJ whole genome shotgun (WGS) entry which is preliminary data.</text>
</comment>
<organism evidence="6 7">
    <name type="scientific">Winogradskya consettensis</name>
    <dbReference type="NCBI Taxonomy" id="113560"/>
    <lineage>
        <taxon>Bacteria</taxon>
        <taxon>Bacillati</taxon>
        <taxon>Actinomycetota</taxon>
        <taxon>Actinomycetes</taxon>
        <taxon>Micromonosporales</taxon>
        <taxon>Micromonosporaceae</taxon>
        <taxon>Winogradskya</taxon>
    </lineage>
</organism>
<dbReference type="GO" id="GO:0000976">
    <property type="term" value="F:transcription cis-regulatory region binding"/>
    <property type="evidence" value="ECO:0007669"/>
    <property type="project" value="TreeGrafter"/>
</dbReference>
<keyword evidence="3" id="KW-0804">Transcription</keyword>
<dbReference type="InterPro" id="IPR009057">
    <property type="entry name" value="Homeodomain-like_sf"/>
</dbReference>
<dbReference type="EMBL" id="BOQP01000079">
    <property type="protein sequence ID" value="GIM85245.1"/>
    <property type="molecule type" value="Genomic_DNA"/>
</dbReference>
<dbReference type="Pfam" id="PF00440">
    <property type="entry name" value="TetR_N"/>
    <property type="match status" value="1"/>
</dbReference>
<feature type="domain" description="HTH tetR-type" evidence="5">
    <location>
        <begin position="4"/>
        <end position="64"/>
    </location>
</feature>
<dbReference type="SUPFAM" id="SSF46689">
    <property type="entry name" value="Homeodomain-like"/>
    <property type="match status" value="1"/>
</dbReference>
<evidence type="ECO:0000313" key="6">
    <source>
        <dbReference type="EMBL" id="GIM85245.1"/>
    </source>
</evidence>
<keyword evidence="7" id="KW-1185">Reference proteome</keyword>
<evidence type="ECO:0000256" key="4">
    <source>
        <dbReference type="PROSITE-ProRule" id="PRU00335"/>
    </source>
</evidence>
<dbReference type="PANTHER" id="PTHR30055">
    <property type="entry name" value="HTH-TYPE TRANSCRIPTIONAL REGULATOR RUTR"/>
    <property type="match status" value="1"/>
</dbReference>
<gene>
    <name evidence="6" type="ORF">Aco04nite_95350</name>
</gene>
<reference evidence="6" key="1">
    <citation type="submission" date="2021-03" db="EMBL/GenBank/DDBJ databases">
        <title>Whole genome shotgun sequence of Actinoplanes consettensis NBRC 14913.</title>
        <authorList>
            <person name="Komaki H."/>
            <person name="Tamura T."/>
        </authorList>
    </citation>
    <scope>NUCLEOTIDE SEQUENCE</scope>
    <source>
        <strain evidence="6">NBRC 14913</strain>
    </source>
</reference>